<dbReference type="Gene3D" id="1.10.10.410">
    <property type="match status" value="1"/>
</dbReference>
<dbReference type="InterPro" id="IPR003789">
    <property type="entry name" value="Asn/Gln_tRNA_amidoTrase-B-like"/>
</dbReference>
<evidence type="ECO:0000313" key="1">
    <source>
        <dbReference type="EMBL" id="GBR44893.1"/>
    </source>
</evidence>
<evidence type="ECO:0000313" key="2">
    <source>
        <dbReference type="Proteomes" id="UP001062443"/>
    </source>
</evidence>
<dbReference type="InterPro" id="IPR023168">
    <property type="entry name" value="GatB_Yqey_C_2"/>
</dbReference>
<dbReference type="InterPro" id="IPR019004">
    <property type="entry name" value="YqeY/Aim41"/>
</dbReference>
<dbReference type="Proteomes" id="UP001062443">
    <property type="component" value="Unassembled WGS sequence"/>
</dbReference>
<dbReference type="Pfam" id="PF09424">
    <property type="entry name" value="YqeY"/>
    <property type="match status" value="1"/>
</dbReference>
<protein>
    <submittedName>
        <fullName evidence="1">Amidotransferase GatB/YqeY subunit</fullName>
    </submittedName>
</protein>
<dbReference type="Gene3D" id="1.10.1510.10">
    <property type="entry name" value="Uncharacterised protein YqeY/AIM41 PF09424, N-terminal domain"/>
    <property type="match status" value="1"/>
</dbReference>
<organism evidence="1 2">
    <name type="scientific">Neokomagataea tanensis NBRC 106556</name>
    <dbReference type="NCBI Taxonomy" id="1223519"/>
    <lineage>
        <taxon>Bacteria</taxon>
        <taxon>Pseudomonadati</taxon>
        <taxon>Pseudomonadota</taxon>
        <taxon>Alphaproteobacteria</taxon>
        <taxon>Acetobacterales</taxon>
        <taxon>Acetobacteraceae</taxon>
        <taxon>Neokomagataea</taxon>
    </lineage>
</organism>
<dbReference type="InterPro" id="IPR042184">
    <property type="entry name" value="YqeY/Aim41_N"/>
</dbReference>
<keyword evidence="2" id="KW-1185">Reference proteome</keyword>
<name>A0ABQ0QHG4_9PROT</name>
<dbReference type="SUPFAM" id="SSF89095">
    <property type="entry name" value="GatB/YqeY motif"/>
    <property type="match status" value="1"/>
</dbReference>
<dbReference type="PANTHER" id="PTHR28055:SF1">
    <property type="entry name" value="ALTERED INHERITANCE OF MITOCHONDRIA PROTEIN 41, MITOCHONDRIAL"/>
    <property type="match status" value="1"/>
</dbReference>
<comment type="caution">
    <text evidence="1">The sequence shown here is derived from an EMBL/GenBank/DDBJ whole genome shotgun (WGS) entry which is preliminary data.</text>
</comment>
<dbReference type="PANTHER" id="PTHR28055">
    <property type="entry name" value="ALTERED INHERITANCE OF MITOCHONDRIA PROTEIN 41, MITOCHONDRIAL"/>
    <property type="match status" value="1"/>
</dbReference>
<accession>A0ABQ0QHG4</accession>
<gene>
    <name evidence="1" type="ORF">AA106556_0580</name>
</gene>
<dbReference type="EMBL" id="BAQB01000005">
    <property type="protein sequence ID" value="GBR44893.1"/>
    <property type="molecule type" value="Genomic_DNA"/>
</dbReference>
<proteinExistence type="predicted"/>
<reference evidence="1" key="1">
    <citation type="submission" date="2013-04" db="EMBL/GenBank/DDBJ databases">
        <title>The genome sequencing project of 58 acetic acid bacteria.</title>
        <authorList>
            <person name="Okamoto-Kainuma A."/>
            <person name="Ishikawa M."/>
            <person name="Umino S."/>
            <person name="Koizumi Y."/>
            <person name="Shiwa Y."/>
            <person name="Yoshikawa H."/>
            <person name="Matsutani M."/>
            <person name="Matsushita K."/>
        </authorList>
    </citation>
    <scope>NUCLEOTIDE SEQUENCE</scope>
    <source>
        <strain evidence="1">NBRC 106556</strain>
    </source>
</reference>
<sequence length="152" mass="16056">MMALRTQIMNDLKAAMKAGQSDKVAQIRGITAKLKDLDVNARAKGGDVSEAEIIATLRSMIKSRIEAAALYRKGDRPELAEKEEGEIATIQAYLPPALDEAALTAALEEAVAEVGATSMKDMGKVMGVLKARFGAELDPAVASGKVKARLSA</sequence>